<name>A0A9X6VF12_BACTU</name>
<dbReference type="EMBL" id="NTUS01000009">
    <property type="protein sequence ID" value="PFB09802.1"/>
    <property type="molecule type" value="Genomic_DNA"/>
</dbReference>
<comment type="caution">
    <text evidence="1">The sequence shown here is derived from an EMBL/GenBank/DDBJ whole genome shotgun (WGS) entry which is preliminary data.</text>
</comment>
<organism evidence="1 2">
    <name type="scientific">Bacillus thuringiensis</name>
    <dbReference type="NCBI Taxonomy" id="1428"/>
    <lineage>
        <taxon>Bacteria</taxon>
        <taxon>Bacillati</taxon>
        <taxon>Bacillota</taxon>
        <taxon>Bacilli</taxon>
        <taxon>Bacillales</taxon>
        <taxon>Bacillaceae</taxon>
        <taxon>Bacillus</taxon>
        <taxon>Bacillus cereus group</taxon>
    </lineage>
</organism>
<gene>
    <name evidence="1" type="ORF">CN398_03065</name>
</gene>
<dbReference type="Proteomes" id="UP000220397">
    <property type="component" value="Unassembled WGS sequence"/>
</dbReference>
<dbReference type="RefSeq" id="WP_062804335.1">
    <property type="nucleotide sequence ID" value="NZ_CP014847.1"/>
</dbReference>
<reference evidence="1 2" key="1">
    <citation type="submission" date="2017-09" db="EMBL/GenBank/DDBJ databases">
        <title>Large-scale bioinformatics analysis of Bacillus genomes uncovers conserved roles of natural products in bacterial physiology.</title>
        <authorList>
            <consortium name="Agbiome Team Llc"/>
            <person name="Bleich R.M."/>
            <person name="Kirk G.J."/>
            <person name="Santa Maria K.C."/>
            <person name="Allen S.E."/>
            <person name="Farag S."/>
            <person name="Shank E.A."/>
            <person name="Bowers A."/>
        </authorList>
    </citation>
    <scope>NUCLEOTIDE SEQUENCE [LARGE SCALE GENOMIC DNA]</scope>
    <source>
        <strain evidence="1 2">AFS015413</strain>
    </source>
</reference>
<accession>A0A9X6VF12</accession>
<evidence type="ECO:0000313" key="1">
    <source>
        <dbReference type="EMBL" id="PFB09802.1"/>
    </source>
</evidence>
<proteinExistence type="predicted"/>
<evidence type="ECO:0000313" key="2">
    <source>
        <dbReference type="Proteomes" id="UP000220397"/>
    </source>
</evidence>
<dbReference type="AlphaFoldDB" id="A0A9X6VF12"/>
<sequence length="84" mass="9544">MKNTKILTLKYGQGEEGARIANDNLRELISHGYRRDKSLETTIGEIKLVKEETQMNRIKALLTLMETGVISPAKSIKEINKEEN</sequence>
<protein>
    <submittedName>
        <fullName evidence="1">Uncharacterized protein</fullName>
    </submittedName>
</protein>